<dbReference type="RefSeq" id="WP_344081599.1">
    <property type="nucleotide sequence ID" value="NZ_BAAACA010000066.1"/>
</dbReference>
<feature type="domain" description="vWA-MoxR associated protein C-terminal" evidence="2">
    <location>
        <begin position="495"/>
        <end position="718"/>
    </location>
</feature>
<sequence length="752" mass="79735">MGWFKAPDADPSADARGALVRVLSADQGRTAGAGVYLAGRRLLTCAHVVNAALGLRMLSPRDPGAVTLDVSFPALATGPADARQARLVAWVPPRAAHHQGPVADGSLEWGGDLAVLELEEEPPPPVGPVRWQDMRAGQLVRAWYGGGQPFSYADVQVGSCDGRIGYLDGQLSGAAVDDGYSGGPLWSPADGAAVGLVMGRITPPTGAFDARHTVRRSWGLTWQSVRQELSRVGAAPDPLSPGARAMAGAAVDDAVRDMMVGPLHALLGDPTARAAHSTALGAALGLRTRTDGTAPTVEELAELLCTVERALPTLAESLASSLDGARGRAELDRLLALGRLTDAAGLLSVAEHRALLVKWDHLTRQDPGLLPRAATAALPYVDLPRSLTAARLAPEGVPGAVRELEEWPGDGSPVPDETPRLPALLRVVEYAAAETGGMACQALQDWSGRVAARLGIHPSALGERRADAARWSDRSAGTGVRVLVELSRHPQDPADRYRCAVWRMRADGTAARTATGTERPRTGREIARLVREVAGGAEGAGRNVALVAVSVAPDALHLPVDEWDGASAEEFFPAPLGEDFHLVLRCPQIRRRSRTGAGDLLRRWSARHQSEPLVADHRISDEMELIRLLKTTHYDAARVIVHGPVGNRTRLLHFCLAMGVPIVLWDRAAVAGGDAARLDGAGPYGPVDELPERVRHFRVRAYMDPEVPARPALVWEDAGLPLPDELQLADPSLGPQGPDATARPSQGTDQAT</sequence>
<feature type="region of interest" description="Disordered" evidence="1">
    <location>
        <begin position="725"/>
        <end position="752"/>
    </location>
</feature>
<feature type="compositionally biased region" description="Polar residues" evidence="1">
    <location>
        <begin position="743"/>
        <end position="752"/>
    </location>
</feature>
<gene>
    <name evidence="3" type="ORF">GCM10010394_70130</name>
</gene>
<comment type="caution">
    <text evidence="3">The sequence shown here is derived from an EMBL/GenBank/DDBJ whole genome shotgun (WGS) entry which is preliminary data.</text>
</comment>
<dbReference type="SUPFAM" id="SSF50494">
    <property type="entry name" value="Trypsin-like serine proteases"/>
    <property type="match status" value="1"/>
</dbReference>
<keyword evidence="4" id="KW-1185">Reference proteome</keyword>
<organism evidence="3 4">
    <name type="scientific">Streptomyces crystallinus</name>
    <dbReference type="NCBI Taxonomy" id="68191"/>
    <lineage>
        <taxon>Bacteria</taxon>
        <taxon>Bacillati</taxon>
        <taxon>Actinomycetota</taxon>
        <taxon>Actinomycetes</taxon>
        <taxon>Kitasatosporales</taxon>
        <taxon>Streptomycetaceae</taxon>
        <taxon>Streptomyces</taxon>
    </lineage>
</organism>
<dbReference type="Proteomes" id="UP001500668">
    <property type="component" value="Unassembled WGS sequence"/>
</dbReference>
<dbReference type="EMBL" id="BAAACA010000066">
    <property type="protein sequence ID" value="GAA0628762.1"/>
    <property type="molecule type" value="Genomic_DNA"/>
</dbReference>
<dbReference type="InterPro" id="IPR009003">
    <property type="entry name" value="Peptidase_S1_PA"/>
</dbReference>
<dbReference type="InterPro" id="IPR045450">
    <property type="entry name" value="VMAP_C"/>
</dbReference>
<name>A0ABN1H4G1_9ACTN</name>
<protein>
    <recommendedName>
        <fullName evidence="2">vWA-MoxR associated protein C-terminal domain-containing protein</fullName>
    </recommendedName>
</protein>
<evidence type="ECO:0000256" key="1">
    <source>
        <dbReference type="SAM" id="MobiDB-lite"/>
    </source>
</evidence>
<dbReference type="Pfam" id="PF13365">
    <property type="entry name" value="Trypsin_2"/>
    <property type="match status" value="1"/>
</dbReference>
<dbReference type="Pfam" id="PF20028">
    <property type="entry name" value="VMAP-C"/>
    <property type="match status" value="1"/>
</dbReference>
<evidence type="ECO:0000313" key="3">
    <source>
        <dbReference type="EMBL" id="GAA0628762.1"/>
    </source>
</evidence>
<evidence type="ECO:0000259" key="2">
    <source>
        <dbReference type="Pfam" id="PF20028"/>
    </source>
</evidence>
<evidence type="ECO:0000313" key="4">
    <source>
        <dbReference type="Proteomes" id="UP001500668"/>
    </source>
</evidence>
<reference evidence="3 4" key="1">
    <citation type="journal article" date="2019" name="Int. J. Syst. Evol. Microbiol.">
        <title>The Global Catalogue of Microorganisms (GCM) 10K type strain sequencing project: providing services to taxonomists for standard genome sequencing and annotation.</title>
        <authorList>
            <consortium name="The Broad Institute Genomics Platform"/>
            <consortium name="The Broad Institute Genome Sequencing Center for Infectious Disease"/>
            <person name="Wu L."/>
            <person name="Ma J."/>
        </authorList>
    </citation>
    <scope>NUCLEOTIDE SEQUENCE [LARGE SCALE GENOMIC DNA]</scope>
    <source>
        <strain evidence="3 4">JCM 5067</strain>
    </source>
</reference>
<accession>A0ABN1H4G1</accession>
<proteinExistence type="predicted"/>